<dbReference type="Pfam" id="PF22366">
    <property type="entry name" value="NDH2_C"/>
    <property type="match status" value="1"/>
</dbReference>
<comment type="similarity">
    <text evidence="1">Belongs to the NADH dehydrogenase family.</text>
</comment>
<dbReference type="EMBL" id="SJPT01000014">
    <property type="protein sequence ID" value="TWU17183.1"/>
    <property type="molecule type" value="Genomic_DNA"/>
</dbReference>
<dbReference type="Proteomes" id="UP000316304">
    <property type="component" value="Unassembled WGS sequence"/>
</dbReference>
<evidence type="ECO:0000313" key="12">
    <source>
        <dbReference type="Proteomes" id="UP000316304"/>
    </source>
</evidence>
<dbReference type="InterPro" id="IPR023753">
    <property type="entry name" value="FAD/NAD-binding_dom"/>
</dbReference>
<keyword evidence="4" id="KW-0274">FAD</keyword>
<dbReference type="InterPro" id="IPR054585">
    <property type="entry name" value="NDH2-like_C"/>
</dbReference>
<dbReference type="Pfam" id="PF07992">
    <property type="entry name" value="Pyr_redox_2"/>
    <property type="match status" value="1"/>
</dbReference>
<evidence type="ECO:0000256" key="8">
    <source>
        <dbReference type="ARBA" id="ARBA00047599"/>
    </source>
</evidence>
<dbReference type="InterPro" id="IPR036188">
    <property type="entry name" value="FAD/NAD-bd_sf"/>
</dbReference>
<dbReference type="PRINTS" id="PR00411">
    <property type="entry name" value="PNDRDTASEI"/>
</dbReference>
<keyword evidence="5" id="KW-0809">Transit peptide</keyword>
<organism evidence="11 12">
    <name type="scientific">Novipirellula galeiformis</name>
    <dbReference type="NCBI Taxonomy" id="2528004"/>
    <lineage>
        <taxon>Bacteria</taxon>
        <taxon>Pseudomonadati</taxon>
        <taxon>Planctomycetota</taxon>
        <taxon>Planctomycetia</taxon>
        <taxon>Pirellulales</taxon>
        <taxon>Pirellulaceae</taxon>
        <taxon>Novipirellula</taxon>
    </lineage>
</organism>
<dbReference type="InterPro" id="IPR045024">
    <property type="entry name" value="NDH-2"/>
</dbReference>
<feature type="domain" description="External alternative NADH-ubiquinone oxidoreductase-like C-terminal" evidence="10">
    <location>
        <begin position="353"/>
        <end position="412"/>
    </location>
</feature>
<keyword evidence="6 11" id="KW-0560">Oxidoreductase</keyword>
<evidence type="ECO:0000256" key="3">
    <source>
        <dbReference type="ARBA" id="ARBA00022630"/>
    </source>
</evidence>
<keyword evidence="3" id="KW-0285">Flavoprotein</keyword>
<evidence type="ECO:0000256" key="1">
    <source>
        <dbReference type="ARBA" id="ARBA00005272"/>
    </source>
</evidence>
<evidence type="ECO:0000259" key="9">
    <source>
        <dbReference type="Pfam" id="PF07992"/>
    </source>
</evidence>
<reference evidence="11 12" key="1">
    <citation type="submission" date="2019-02" db="EMBL/GenBank/DDBJ databases">
        <title>Deep-cultivation of Planctomycetes and their phenomic and genomic characterization uncovers novel biology.</title>
        <authorList>
            <person name="Wiegand S."/>
            <person name="Jogler M."/>
            <person name="Boedeker C."/>
            <person name="Pinto D."/>
            <person name="Vollmers J."/>
            <person name="Rivas-Marin E."/>
            <person name="Kohn T."/>
            <person name="Peeters S.H."/>
            <person name="Heuer A."/>
            <person name="Rast P."/>
            <person name="Oberbeckmann S."/>
            <person name="Bunk B."/>
            <person name="Jeske O."/>
            <person name="Meyerdierks A."/>
            <person name="Storesund J.E."/>
            <person name="Kallscheuer N."/>
            <person name="Luecker S."/>
            <person name="Lage O.M."/>
            <person name="Pohl T."/>
            <person name="Merkel B.J."/>
            <person name="Hornburger P."/>
            <person name="Mueller R.-W."/>
            <person name="Bruemmer F."/>
            <person name="Labrenz M."/>
            <person name="Spormann A.M."/>
            <person name="Op Den Camp H."/>
            <person name="Overmann J."/>
            <person name="Amann R."/>
            <person name="Jetten M.S.M."/>
            <person name="Mascher T."/>
            <person name="Medema M.H."/>
            <person name="Devos D.P."/>
            <person name="Kaster A.-K."/>
            <person name="Ovreas L."/>
            <person name="Rohde M."/>
            <person name="Galperin M.Y."/>
            <person name="Jogler C."/>
        </authorList>
    </citation>
    <scope>NUCLEOTIDE SEQUENCE [LARGE SCALE GENOMIC DNA]</scope>
    <source>
        <strain evidence="11 12">Pla52o</strain>
    </source>
</reference>
<evidence type="ECO:0000256" key="5">
    <source>
        <dbReference type="ARBA" id="ARBA00022946"/>
    </source>
</evidence>
<dbReference type="PANTHER" id="PTHR43706">
    <property type="entry name" value="NADH DEHYDROGENASE"/>
    <property type="match status" value="1"/>
</dbReference>
<dbReference type="OrthoDB" id="9781621at2"/>
<name>A0A5C6BY00_9BACT</name>
<keyword evidence="7" id="KW-0520">NAD</keyword>
<keyword evidence="12" id="KW-1185">Reference proteome</keyword>
<dbReference type="AlphaFoldDB" id="A0A5C6BY00"/>
<sequence>MTNHPTRIVVLGGGFAGAYCVKQLEKHIRARDVTVTLINDRNYFVFTPMLVEAATSALEPRHVIVPLRGFLSSSDLLMAEIENINLNSQTVTVQPEFGDPMTVPYDQLVMAMGSVTRMPVIPGVQDYAVGLKTLADATALRDRAIGMLEMANIAPDHEHRQSWLTFAVVGAGYTGVETAGEFNAFLKEAIRDYRNVRESDIRVMLIQRSGRILDMLDEAMSEKASGVLQRNGVEIRLNESVSEVFETAFTLNSGEKIDSHTVIWSAGVAPPPLLKDLDLPLNGHGYLQCERDLRVKGCDHIWGIGDCASNLDANGKAYPPTAQHALREGRMAARNLAAAIDGRPTHALDYRSKGTMAPLGGRQAIANVFGMRLAGFVAWFLWRTVYLTIMPGYGRKLRVAMDWTADLFFRRDYSQQNFHSAKKTPSSPSE</sequence>
<dbReference type="PANTHER" id="PTHR43706:SF47">
    <property type="entry name" value="EXTERNAL NADH-UBIQUINONE OXIDOREDUCTASE 1, MITOCHONDRIAL-RELATED"/>
    <property type="match status" value="1"/>
</dbReference>
<comment type="catalytic activity">
    <reaction evidence="8">
        <text>a quinone + NADH + H(+) = a quinol + NAD(+)</text>
        <dbReference type="Rhea" id="RHEA:46160"/>
        <dbReference type="ChEBI" id="CHEBI:15378"/>
        <dbReference type="ChEBI" id="CHEBI:24646"/>
        <dbReference type="ChEBI" id="CHEBI:57540"/>
        <dbReference type="ChEBI" id="CHEBI:57945"/>
        <dbReference type="ChEBI" id="CHEBI:132124"/>
        <dbReference type="EC" id="1.6.5.9"/>
    </reaction>
</comment>
<dbReference type="Gene3D" id="3.50.50.100">
    <property type="match status" value="1"/>
</dbReference>
<evidence type="ECO:0000259" key="10">
    <source>
        <dbReference type="Pfam" id="PF22366"/>
    </source>
</evidence>
<accession>A0A5C6BY00</accession>
<proteinExistence type="inferred from homology"/>
<feature type="domain" description="FAD/NAD(P)-binding" evidence="9">
    <location>
        <begin position="7"/>
        <end position="329"/>
    </location>
</feature>
<gene>
    <name evidence="11" type="ORF">Pla52o_53580</name>
</gene>
<evidence type="ECO:0000313" key="11">
    <source>
        <dbReference type="EMBL" id="TWU17183.1"/>
    </source>
</evidence>
<evidence type="ECO:0000256" key="4">
    <source>
        <dbReference type="ARBA" id="ARBA00022827"/>
    </source>
</evidence>
<dbReference type="SUPFAM" id="SSF51905">
    <property type="entry name" value="FAD/NAD(P)-binding domain"/>
    <property type="match status" value="1"/>
</dbReference>
<dbReference type="PRINTS" id="PR00368">
    <property type="entry name" value="FADPNR"/>
</dbReference>
<evidence type="ECO:0000256" key="2">
    <source>
        <dbReference type="ARBA" id="ARBA00012637"/>
    </source>
</evidence>
<dbReference type="RefSeq" id="WP_146597277.1">
    <property type="nucleotide sequence ID" value="NZ_SJPT01000014.1"/>
</dbReference>
<dbReference type="EC" id="1.6.5.9" evidence="2"/>
<dbReference type="GO" id="GO:0050136">
    <property type="term" value="F:NADH dehydrogenase (quinone) (non-electrogenic) activity"/>
    <property type="evidence" value="ECO:0007669"/>
    <property type="project" value="UniProtKB-EC"/>
</dbReference>
<evidence type="ECO:0000256" key="6">
    <source>
        <dbReference type="ARBA" id="ARBA00023002"/>
    </source>
</evidence>
<evidence type="ECO:0000256" key="7">
    <source>
        <dbReference type="ARBA" id="ARBA00023027"/>
    </source>
</evidence>
<protein>
    <recommendedName>
        <fullName evidence="2">NADH:ubiquinone reductase (non-electrogenic)</fullName>
        <ecNumber evidence="2">1.6.5.9</ecNumber>
    </recommendedName>
</protein>
<comment type="caution">
    <text evidence="11">The sequence shown here is derived from an EMBL/GenBank/DDBJ whole genome shotgun (WGS) entry which is preliminary data.</text>
</comment>